<sequence>MTKISKADMRRAMENSRQKLKGHTLSEILDRNFAVIEDIIGQRADWAIVSDALAALGITDSDGNAYAETTIRQNWYRVRQRRQNAIKRNGDTLKANKTPRLDPQAQQESRPAEQKIFSEDHPQHSEDLGKPKSLFNQRKSILSNR</sequence>
<dbReference type="KEGG" id="kba:A0U89_12240"/>
<dbReference type="STRING" id="153496.A0U89_12240"/>
<feature type="compositionally biased region" description="Basic and acidic residues" evidence="1">
    <location>
        <begin position="110"/>
        <end position="130"/>
    </location>
</feature>
<evidence type="ECO:0000256" key="1">
    <source>
        <dbReference type="SAM" id="MobiDB-lite"/>
    </source>
</evidence>
<protein>
    <submittedName>
        <fullName evidence="2">Uncharacterized protein</fullName>
    </submittedName>
</protein>
<dbReference type="OrthoDB" id="7218392at2"/>
<dbReference type="RefSeq" id="WP_070403323.1">
    <property type="nucleotide sequence ID" value="NZ_BJVW01000034.1"/>
</dbReference>
<name>A0A1D8UVW5_9PROT</name>
<accession>A0A1D8UVW5</accession>
<keyword evidence="3" id="KW-1185">Reference proteome</keyword>
<dbReference type="EMBL" id="CP014674">
    <property type="protein sequence ID" value="AOX17783.1"/>
    <property type="molecule type" value="Genomic_DNA"/>
</dbReference>
<organism evidence="2 3">
    <name type="scientific">Kozakia baliensis</name>
    <dbReference type="NCBI Taxonomy" id="153496"/>
    <lineage>
        <taxon>Bacteria</taxon>
        <taxon>Pseudomonadati</taxon>
        <taxon>Pseudomonadota</taxon>
        <taxon>Alphaproteobacteria</taxon>
        <taxon>Acetobacterales</taxon>
        <taxon>Acetobacteraceae</taxon>
        <taxon>Kozakia</taxon>
    </lineage>
</organism>
<feature type="compositionally biased region" description="Polar residues" evidence="1">
    <location>
        <begin position="134"/>
        <end position="145"/>
    </location>
</feature>
<gene>
    <name evidence="2" type="ORF">A0U89_12240</name>
</gene>
<feature type="region of interest" description="Disordered" evidence="1">
    <location>
        <begin position="86"/>
        <end position="145"/>
    </location>
</feature>
<dbReference type="AlphaFoldDB" id="A0A1D8UVW5"/>
<evidence type="ECO:0000313" key="3">
    <source>
        <dbReference type="Proteomes" id="UP000179145"/>
    </source>
</evidence>
<reference evidence="2 3" key="1">
    <citation type="journal article" date="2016" name="Microb. Cell Fact.">
        <title>Dissection of exopolysaccharide biosynthesis in Kozakia baliensis.</title>
        <authorList>
            <person name="Brandt J.U."/>
            <person name="Jakob F."/>
            <person name="Behr J."/>
            <person name="Geissler A.J."/>
            <person name="Vogel R.F."/>
        </authorList>
    </citation>
    <scope>NUCLEOTIDE SEQUENCE [LARGE SCALE GENOMIC DNA]</scope>
    <source>
        <strain evidence="2 3">DSM 14400</strain>
    </source>
</reference>
<dbReference type="Proteomes" id="UP000179145">
    <property type="component" value="Chromosome"/>
</dbReference>
<proteinExistence type="predicted"/>
<evidence type="ECO:0000313" key="2">
    <source>
        <dbReference type="EMBL" id="AOX17783.1"/>
    </source>
</evidence>